<gene>
    <name evidence="2" type="ORF">ACFPGP_20135</name>
</gene>
<evidence type="ECO:0000313" key="2">
    <source>
        <dbReference type="EMBL" id="MFC5179003.1"/>
    </source>
</evidence>
<reference evidence="3" key="1">
    <citation type="journal article" date="2019" name="Int. J. Syst. Evol. Microbiol.">
        <title>The Global Catalogue of Microorganisms (GCM) 10K type strain sequencing project: providing services to taxonomists for standard genome sequencing and annotation.</title>
        <authorList>
            <consortium name="The Broad Institute Genomics Platform"/>
            <consortium name="The Broad Institute Genome Sequencing Center for Infectious Disease"/>
            <person name="Wu L."/>
            <person name="Ma J."/>
        </authorList>
    </citation>
    <scope>NUCLEOTIDE SEQUENCE [LARGE SCALE GENOMIC DNA]</scope>
    <source>
        <strain evidence="3">DFY41</strain>
    </source>
</reference>
<dbReference type="RefSeq" id="WP_378592839.1">
    <property type="nucleotide sequence ID" value="NZ_JBHSKD010000027.1"/>
</dbReference>
<dbReference type="Proteomes" id="UP001596087">
    <property type="component" value="Unassembled WGS sequence"/>
</dbReference>
<dbReference type="SUPFAM" id="SSF55729">
    <property type="entry name" value="Acyl-CoA N-acyltransferases (Nat)"/>
    <property type="match status" value="1"/>
</dbReference>
<proteinExistence type="predicted"/>
<feature type="transmembrane region" description="Helical" evidence="1">
    <location>
        <begin position="29"/>
        <end position="51"/>
    </location>
</feature>
<comment type="caution">
    <text evidence="2">The sequence shown here is derived from an EMBL/GenBank/DDBJ whole genome shotgun (WGS) entry which is preliminary data.</text>
</comment>
<keyword evidence="1" id="KW-0472">Membrane</keyword>
<keyword evidence="1" id="KW-0812">Transmembrane</keyword>
<dbReference type="EMBL" id="JBHSKD010000027">
    <property type="protein sequence ID" value="MFC5179003.1"/>
    <property type="molecule type" value="Genomic_DNA"/>
</dbReference>
<name>A0ABW0BPU2_9ACTN</name>
<evidence type="ECO:0000256" key="1">
    <source>
        <dbReference type="SAM" id="Phobius"/>
    </source>
</evidence>
<evidence type="ECO:0008006" key="4">
    <source>
        <dbReference type="Google" id="ProtNLM"/>
    </source>
</evidence>
<accession>A0ABW0BPU2</accession>
<evidence type="ECO:0000313" key="3">
    <source>
        <dbReference type="Proteomes" id="UP001596087"/>
    </source>
</evidence>
<protein>
    <recommendedName>
        <fullName evidence="4">YgjV family protein</fullName>
    </recommendedName>
</protein>
<organism evidence="2 3">
    <name type="scientific">Nocardioides taihuensis</name>
    <dbReference type="NCBI Taxonomy" id="1835606"/>
    <lineage>
        <taxon>Bacteria</taxon>
        <taxon>Bacillati</taxon>
        <taxon>Actinomycetota</taxon>
        <taxon>Actinomycetes</taxon>
        <taxon>Propionibacteriales</taxon>
        <taxon>Nocardioidaceae</taxon>
        <taxon>Nocardioides</taxon>
    </lineage>
</organism>
<sequence>MSLLDAFGWFGSALLIVSLLQTRILRFRLLNLAASLSLVLFNALVGVWPMVGMNLATSAINVWFIAHLLRGRHDEAVYTVLEVGPSDAYLRHFLEVHAADIATYQPGFEAGAVTADDLAFQVERGDETVGVVLLRRDGDVARVLLDYVTPRFRDFSPGEFVWRRTDQLRARGFRRVVTPPDMLDPYYDRLPYGFRREGASYALEL</sequence>
<feature type="transmembrane region" description="Helical" evidence="1">
    <location>
        <begin position="6"/>
        <end position="22"/>
    </location>
</feature>
<dbReference type="InterPro" id="IPR016181">
    <property type="entry name" value="Acyl_CoA_acyltransferase"/>
</dbReference>
<keyword evidence="1" id="KW-1133">Transmembrane helix</keyword>
<keyword evidence="3" id="KW-1185">Reference proteome</keyword>